<dbReference type="InterPro" id="IPR036465">
    <property type="entry name" value="vWFA_dom_sf"/>
</dbReference>
<evidence type="ECO:0000313" key="1">
    <source>
        <dbReference type="EMBL" id="QHT22496.1"/>
    </source>
</evidence>
<dbReference type="EMBL" id="MN739710">
    <property type="protein sequence ID" value="QHT22496.1"/>
    <property type="molecule type" value="Genomic_DNA"/>
</dbReference>
<dbReference type="Gene3D" id="3.40.50.410">
    <property type="entry name" value="von Willebrand factor, type A domain"/>
    <property type="match status" value="1"/>
</dbReference>
<dbReference type="AlphaFoldDB" id="A0A6C0E041"/>
<reference evidence="1" key="1">
    <citation type="journal article" date="2020" name="Nature">
        <title>Giant virus diversity and host interactions through global metagenomics.</title>
        <authorList>
            <person name="Schulz F."/>
            <person name="Roux S."/>
            <person name="Paez-Espino D."/>
            <person name="Jungbluth S."/>
            <person name="Walsh D.A."/>
            <person name="Denef V.J."/>
            <person name="McMahon K.D."/>
            <person name="Konstantinidis K.T."/>
            <person name="Eloe-Fadrosh E.A."/>
            <person name="Kyrpides N.C."/>
            <person name="Woyke T."/>
        </authorList>
    </citation>
    <scope>NUCLEOTIDE SEQUENCE</scope>
    <source>
        <strain evidence="1">GVMAG-M-3300023179-111</strain>
    </source>
</reference>
<proteinExistence type="predicted"/>
<sequence>MESDKVLSVVFILDNSGSMVEMKDEPIQGLNAFYKTQKEAGDFLSTLIFFNSKVSFIHKNLNGKDVPLLSEKDYGPNGMTALYDAIGEGIEYQKSQKVENVIVVILTDGEENASLKYTKKDIKKMTQKMEEDHKWVFMYLGANQDSFKVADGIGVSYSANYDYTPEGCRRVMRSISDNVSRCISSKEPSVTFKVDLSQQNAISDTSPPPLDLPPSFLFQRM</sequence>
<evidence type="ECO:0008006" key="2">
    <source>
        <dbReference type="Google" id="ProtNLM"/>
    </source>
</evidence>
<dbReference type="CDD" id="cd00198">
    <property type="entry name" value="vWFA"/>
    <property type="match status" value="1"/>
</dbReference>
<name>A0A6C0E041_9ZZZZ</name>
<protein>
    <recommendedName>
        <fullName evidence="2">VWFA domain-containing protein</fullName>
    </recommendedName>
</protein>
<dbReference type="SUPFAM" id="SSF53300">
    <property type="entry name" value="vWA-like"/>
    <property type="match status" value="1"/>
</dbReference>
<organism evidence="1">
    <name type="scientific">viral metagenome</name>
    <dbReference type="NCBI Taxonomy" id="1070528"/>
    <lineage>
        <taxon>unclassified sequences</taxon>
        <taxon>metagenomes</taxon>
        <taxon>organismal metagenomes</taxon>
    </lineage>
</organism>
<accession>A0A6C0E041</accession>